<dbReference type="HAMAP" id="MF_01805">
    <property type="entry name" value="ScpA"/>
    <property type="match status" value="1"/>
</dbReference>
<dbReference type="Gene3D" id="1.10.10.580">
    <property type="entry name" value="Structural maintenance of chromosome 1. Chain E"/>
    <property type="match status" value="1"/>
</dbReference>
<keyword evidence="2" id="KW-0159">Chromosome partition</keyword>
<comment type="function">
    <text evidence="2">Participates in chromosomal partition during cell division. May act via the formation of a condensin-like complex containing Smc and ScpB that pull DNA away from mid-cell into both cell halves.</text>
</comment>
<comment type="subcellular location">
    <subcellularLocation>
        <location evidence="2">Cytoplasm</location>
    </subcellularLocation>
    <text evidence="2">Associated with two foci at the outer edges of the nucleoid region in young cells, and at four foci within both cell halves in older cells.</text>
</comment>
<dbReference type="GO" id="GO:0006260">
    <property type="term" value="P:DNA replication"/>
    <property type="evidence" value="ECO:0007669"/>
    <property type="project" value="UniProtKB-UniRule"/>
</dbReference>
<gene>
    <name evidence="2" type="primary">scpA</name>
    <name evidence="3" type="ORF">GWO12_12995</name>
</gene>
<reference evidence="3 4" key="1">
    <citation type="submission" date="2020-01" db="EMBL/GenBank/DDBJ databases">
        <title>Genomes assembled from Gulf of Kutch pelagic sediment metagenomes.</title>
        <authorList>
            <person name="Chandrashekar M."/>
            <person name="Mahajan M.S."/>
            <person name="Dave K.J."/>
            <person name="Vatsa P."/>
            <person name="Nathani N.M."/>
        </authorList>
    </citation>
    <scope>NUCLEOTIDE SEQUENCE [LARGE SCALE GENOMIC DNA]</scope>
    <source>
        <strain evidence="3">KS3-K002</strain>
    </source>
</reference>
<protein>
    <recommendedName>
        <fullName evidence="1 2">Segregation and condensation protein A</fullName>
    </recommendedName>
</protein>
<dbReference type="EMBL" id="JAACAK010000112">
    <property type="protein sequence ID" value="NIR76005.1"/>
    <property type="molecule type" value="Genomic_DNA"/>
</dbReference>
<evidence type="ECO:0000313" key="4">
    <source>
        <dbReference type="Proteomes" id="UP000702544"/>
    </source>
</evidence>
<dbReference type="InterPro" id="IPR003768">
    <property type="entry name" value="ScpA"/>
</dbReference>
<keyword evidence="2" id="KW-0963">Cytoplasm</keyword>
<dbReference type="GO" id="GO:0007059">
    <property type="term" value="P:chromosome segregation"/>
    <property type="evidence" value="ECO:0007669"/>
    <property type="project" value="UniProtKB-UniRule"/>
</dbReference>
<evidence type="ECO:0000313" key="3">
    <source>
        <dbReference type="EMBL" id="NIR76005.1"/>
    </source>
</evidence>
<dbReference type="Gene3D" id="6.10.250.2410">
    <property type="match status" value="1"/>
</dbReference>
<comment type="caution">
    <text evidence="3">The sequence shown here is derived from an EMBL/GenBank/DDBJ whole genome shotgun (WGS) entry which is preliminary data.</text>
</comment>
<dbReference type="Proteomes" id="UP000702544">
    <property type="component" value="Unassembled WGS sequence"/>
</dbReference>
<keyword evidence="2" id="KW-0131">Cell cycle</keyword>
<dbReference type="AlphaFoldDB" id="A0AAE5CCQ8"/>
<dbReference type="PANTHER" id="PTHR33969">
    <property type="entry name" value="SEGREGATION AND CONDENSATION PROTEIN A"/>
    <property type="match status" value="1"/>
</dbReference>
<accession>A0AAE5CCQ8</accession>
<dbReference type="InterPro" id="IPR023093">
    <property type="entry name" value="ScpA-like_C"/>
</dbReference>
<evidence type="ECO:0000256" key="1">
    <source>
        <dbReference type="ARBA" id="ARBA00044777"/>
    </source>
</evidence>
<dbReference type="PANTHER" id="PTHR33969:SF2">
    <property type="entry name" value="SEGREGATION AND CONDENSATION PROTEIN A"/>
    <property type="match status" value="1"/>
</dbReference>
<organism evidence="3 4">
    <name type="scientific">Candidatus Kutchimonas denitrificans</name>
    <dbReference type="NCBI Taxonomy" id="3056748"/>
    <lineage>
        <taxon>Bacteria</taxon>
        <taxon>Pseudomonadati</taxon>
        <taxon>Gemmatimonadota</taxon>
        <taxon>Gemmatimonadia</taxon>
        <taxon>Candidatus Palauibacterales</taxon>
        <taxon>Candidatus Palauibacteraceae</taxon>
        <taxon>Candidatus Kutchimonas</taxon>
    </lineage>
</organism>
<keyword evidence="2" id="KW-0132">Cell division</keyword>
<comment type="similarity">
    <text evidence="2">Belongs to the ScpA family.</text>
</comment>
<name>A0AAE5CCQ8_9BACT</name>
<dbReference type="GO" id="GO:0051301">
    <property type="term" value="P:cell division"/>
    <property type="evidence" value="ECO:0007669"/>
    <property type="project" value="UniProtKB-KW"/>
</dbReference>
<sequence>MRLPAPSRSRAVEADDRFIVELERFQGPLDLLLHLIRSQDIDIFDIPIAEITEQFVRLIEGVEERLSLEEAGEFLEMAATLVRIKAQMLLPRRDDLLEDEDPRSELVRRLLEYEFFREMAYTLADAEADRARHRNKGYIEPRRPPDVSELPLELSLDDFLAVAVSLPAPPVRTPHRAPVRPVTVDEKVDLWLRALKEKARVPFEWFMRRWRTRIHAVMSFLAALELAKRGSIRLRQERHFGTLWVYRGEGDEDS</sequence>
<dbReference type="GO" id="GO:0005737">
    <property type="term" value="C:cytoplasm"/>
    <property type="evidence" value="ECO:0007669"/>
    <property type="project" value="UniProtKB-SubCell"/>
</dbReference>
<dbReference type="Pfam" id="PF02616">
    <property type="entry name" value="SMC_ScpA"/>
    <property type="match status" value="1"/>
</dbReference>
<evidence type="ECO:0000256" key="2">
    <source>
        <dbReference type="HAMAP-Rule" id="MF_01805"/>
    </source>
</evidence>
<comment type="subunit">
    <text evidence="2">Component of a cohesin-like complex composed of ScpA, ScpB and the Smc homodimer, in which ScpA and ScpB bind to the head domain of Smc. The presence of the three proteins is required for the association of the complex with DNA.</text>
</comment>
<proteinExistence type="inferred from homology"/>